<dbReference type="CDD" id="cd05402">
    <property type="entry name" value="NT_PAP_TUTase"/>
    <property type="match status" value="1"/>
</dbReference>
<dbReference type="GeneID" id="104790813"/>
<organism evidence="3 4">
    <name type="scientific">Camelina sativa</name>
    <name type="common">False flax</name>
    <name type="synonym">Myagrum sativum</name>
    <dbReference type="NCBI Taxonomy" id="90675"/>
    <lineage>
        <taxon>Eukaryota</taxon>
        <taxon>Viridiplantae</taxon>
        <taxon>Streptophyta</taxon>
        <taxon>Embryophyta</taxon>
        <taxon>Tracheophyta</taxon>
        <taxon>Spermatophyta</taxon>
        <taxon>Magnoliopsida</taxon>
        <taxon>eudicotyledons</taxon>
        <taxon>Gunneridae</taxon>
        <taxon>Pentapetalae</taxon>
        <taxon>rosids</taxon>
        <taxon>malvids</taxon>
        <taxon>Brassicales</taxon>
        <taxon>Brassicaceae</taxon>
        <taxon>Camelineae</taxon>
        <taxon>Camelina</taxon>
    </lineage>
</organism>
<keyword evidence="3" id="KW-1185">Reference proteome</keyword>
<dbReference type="SUPFAM" id="SSF81301">
    <property type="entry name" value="Nucleotidyltransferase"/>
    <property type="match status" value="1"/>
</dbReference>
<dbReference type="InterPro" id="IPR054708">
    <property type="entry name" value="MTPAP-like_central"/>
</dbReference>
<accession>A0ABM0ZF63</accession>
<evidence type="ECO:0000313" key="3">
    <source>
        <dbReference type="Proteomes" id="UP000694864"/>
    </source>
</evidence>
<dbReference type="Proteomes" id="UP000694864">
    <property type="component" value="Chromosome 6"/>
</dbReference>
<dbReference type="PANTHER" id="PTHR12271:SF134">
    <property type="entry name" value="NUCLEOTIDYLTRANSFERASE FAMILY PROTEIN"/>
    <property type="match status" value="1"/>
</dbReference>
<feature type="domain" description="Poly(A) RNA polymerase mitochondrial-like central palm" evidence="2">
    <location>
        <begin position="43"/>
        <end position="190"/>
    </location>
</feature>
<dbReference type="Pfam" id="PF22600">
    <property type="entry name" value="MTPAP-like_central"/>
    <property type="match status" value="1"/>
</dbReference>
<feature type="region of interest" description="Disordered" evidence="1">
    <location>
        <begin position="432"/>
        <end position="455"/>
    </location>
</feature>
<evidence type="ECO:0000313" key="4">
    <source>
        <dbReference type="RefSeq" id="XP_010514897.1"/>
    </source>
</evidence>
<evidence type="ECO:0000259" key="2">
    <source>
        <dbReference type="Pfam" id="PF22600"/>
    </source>
</evidence>
<name>A0ABM0ZF63_CAMSA</name>
<dbReference type="SUPFAM" id="SSF81631">
    <property type="entry name" value="PAP/OAS1 substrate-binding domain"/>
    <property type="match status" value="1"/>
</dbReference>
<protein>
    <submittedName>
        <fullName evidence="4">Uncharacterized protein LOC104790813</fullName>
    </submittedName>
</protein>
<dbReference type="Gene3D" id="1.10.1410.10">
    <property type="match status" value="1"/>
</dbReference>
<dbReference type="InterPro" id="IPR043519">
    <property type="entry name" value="NT_sf"/>
</dbReference>
<dbReference type="RefSeq" id="XP_010514897.1">
    <property type="nucleotide sequence ID" value="XM_010516595.1"/>
</dbReference>
<reference evidence="4" key="2">
    <citation type="submission" date="2025-08" db="UniProtKB">
        <authorList>
            <consortium name="RefSeq"/>
        </authorList>
    </citation>
    <scope>IDENTIFICATION</scope>
    <source>
        <tissue evidence="4">Leaf</tissue>
    </source>
</reference>
<sequence length="854" mass="97117">MDFRGNVSDEINVSSKAIRRKVKNTLAIALTKFKIESYNLVDLDKVLNDVYCSFRPVSADYDIRKELVRSLNAMAVDIYGDSEEKSPVLEAYGSFVMDMYTSQSDLDVCINFVNGTSEVTREKKIQILERFAEKLRSLEGEGHVRNVESIVTARVPIVKFFDHGAAVECDLSVENKDGILNSQIIRIISQIDGRFQKLCMLVKHWAKAHEVNSALHRTLNSVSITMLVALYLQTQYPPILPPFSMLFKDGMDPPNVEKRTQKFLNWGHRNQESLGRLFATFFIKLQSVEFLWRQGLCVSVLNGLWIAKKWKKFGIASISVEDFTNVSQNVSRRVNGAGAKKIYRSIDRSVEDIFEFLNDKVTGTDLKHKLFGHIPVVHPPPVAPLNGKTGVLGQQDFVEPPPVPTLLSQQAVLDPPPHVLPLTGAGRHLKRRKFGQQAVQQPRPSVPPPLNGKRAGTHLKRRAFGQQAVVQPRPPVPPLNDHSARTHLRDRSIGQQAIVQPRSPLPSLNSNTTGTHLRDRFFGQQAVVEPRPSVPPLNGNISGTYLRDRFFGQQAVVEHRPSVPPVNDNIARTHFRDRLFGHQEVVEPRPSVPPLNDNIARTHLRDRLFGQQAVVERRPLVHPLNDNIARTHLRDRLFGQQAVVERRPLVHPLNDNIARTHLRDRLFGQQAVVEPRPPVLSLNGNITGTYFSDRFVGQQSVVEHRPPMTSLNVYLQQPHNNFRNGLNGLPEIHYNKRVCLGNGYRAVEETGHRREEERYDDLRELRNRYIGYCTETSHRNDDRYRGEEPMPVGQCHDYSLRTGPPQPQPPYGRDTYENFRPQNLSQPPPPYGRDSYGNFRPQNLPQPHSGRSFY</sequence>
<proteinExistence type="predicted"/>
<reference evidence="3" key="1">
    <citation type="journal article" date="2014" name="Nat. Commun.">
        <title>The emerging biofuel crop Camelina sativa retains a highly undifferentiated hexaploid genome structure.</title>
        <authorList>
            <person name="Kagale S."/>
            <person name="Koh C."/>
            <person name="Nixon J."/>
            <person name="Bollina V."/>
            <person name="Clarke W.E."/>
            <person name="Tuteja R."/>
            <person name="Spillane C."/>
            <person name="Robinson S.J."/>
            <person name="Links M.G."/>
            <person name="Clarke C."/>
            <person name="Higgins E.E."/>
            <person name="Huebert T."/>
            <person name="Sharpe A.G."/>
            <person name="Parkin I.A."/>
        </authorList>
    </citation>
    <scope>NUCLEOTIDE SEQUENCE [LARGE SCALE GENOMIC DNA]</scope>
    <source>
        <strain evidence="3">cv. DH55</strain>
    </source>
</reference>
<feature type="region of interest" description="Disordered" evidence="1">
    <location>
        <begin position="778"/>
        <end position="854"/>
    </location>
</feature>
<gene>
    <name evidence="4" type="primary">LOC104790813</name>
</gene>
<dbReference type="Gene3D" id="3.30.460.10">
    <property type="entry name" value="Beta Polymerase, domain 2"/>
    <property type="match status" value="1"/>
</dbReference>
<evidence type="ECO:0000256" key="1">
    <source>
        <dbReference type="SAM" id="MobiDB-lite"/>
    </source>
</evidence>
<dbReference type="PANTHER" id="PTHR12271">
    <property type="entry name" value="POLY A POLYMERASE CID PAP -RELATED"/>
    <property type="match status" value="1"/>
</dbReference>
<feature type="compositionally biased region" description="Basic and acidic residues" evidence="1">
    <location>
        <begin position="778"/>
        <end position="788"/>
    </location>
</feature>